<accession>A0A5M3YLU9</accession>
<organism evidence="1 2">
    <name type="scientific">Aspergillus terreus</name>
    <dbReference type="NCBI Taxonomy" id="33178"/>
    <lineage>
        <taxon>Eukaryota</taxon>
        <taxon>Fungi</taxon>
        <taxon>Dikarya</taxon>
        <taxon>Ascomycota</taxon>
        <taxon>Pezizomycotina</taxon>
        <taxon>Eurotiomycetes</taxon>
        <taxon>Eurotiomycetidae</taxon>
        <taxon>Eurotiales</taxon>
        <taxon>Aspergillaceae</taxon>
        <taxon>Aspergillus</taxon>
        <taxon>Aspergillus subgen. Circumdati</taxon>
    </lineage>
</organism>
<evidence type="ECO:0000313" key="1">
    <source>
        <dbReference type="EMBL" id="GFF11804.1"/>
    </source>
</evidence>
<evidence type="ECO:0000313" key="2">
    <source>
        <dbReference type="Proteomes" id="UP000452235"/>
    </source>
</evidence>
<proteinExistence type="predicted"/>
<dbReference type="Proteomes" id="UP000452235">
    <property type="component" value="Unassembled WGS sequence"/>
</dbReference>
<protein>
    <submittedName>
        <fullName evidence="1">HHE domain protein</fullName>
    </submittedName>
</protein>
<dbReference type="AlphaFoldDB" id="A0A5M3YLU9"/>
<gene>
    <name evidence="1" type="ORF">ATEIFO6365_0001002400</name>
</gene>
<dbReference type="Pfam" id="PF01814">
    <property type="entry name" value="Hemerythrin"/>
    <property type="match status" value="1"/>
</dbReference>
<dbReference type="InterPro" id="IPR012312">
    <property type="entry name" value="Hemerythrin-like"/>
</dbReference>
<keyword evidence="2" id="KW-1185">Reference proteome</keyword>
<dbReference type="EMBL" id="BLJY01000001">
    <property type="protein sequence ID" value="GFF11804.1"/>
    <property type="molecule type" value="Genomic_DNA"/>
</dbReference>
<comment type="caution">
    <text evidence="1">The sequence shown here is derived from an EMBL/GenBank/DDBJ whole genome shotgun (WGS) entry which is preliminary data.</text>
</comment>
<dbReference type="Gene3D" id="1.20.120.520">
    <property type="entry name" value="nmb1532 protein domain like"/>
    <property type="match status" value="1"/>
</dbReference>
<sequence length="185" mass="21047">MAGGHISDAVVKDHQEILACYNRIVSSTDRDEQVRFQNLFTWDLARLLVAEELVVYPALEKHLPEGAAMAEKNRKAHQTVKEELKTFQNLDPSNDSFIPAIQALMKDMSQHVKDEETNDLLQLESVLTDDQSDHLRKSFNRTKIFMPSRAHPHAPNKPPFETAVGLLTAPFDQLGDLLRKWPQHA</sequence>
<reference evidence="1 2" key="1">
    <citation type="submission" date="2020-01" db="EMBL/GenBank/DDBJ databases">
        <title>Aspergillus terreus IFO 6365 whole genome shotgun sequence.</title>
        <authorList>
            <person name="Kanamasa S."/>
            <person name="Takahashi H."/>
        </authorList>
    </citation>
    <scope>NUCLEOTIDE SEQUENCE [LARGE SCALE GENOMIC DNA]</scope>
    <source>
        <strain evidence="1 2">IFO 6365</strain>
    </source>
</reference>
<dbReference type="PANTHER" id="PTHR35585:SF3">
    <property type="entry name" value="HEMERYTHRIN-LIKE DOMAIN-CONTAINING PROTEIN"/>
    <property type="match status" value="1"/>
</dbReference>
<dbReference type="OrthoDB" id="9983919at2759"/>
<name>A0A5M3YLU9_ASPTE</name>
<dbReference type="PANTHER" id="PTHR35585">
    <property type="entry name" value="HHE DOMAIN PROTEIN (AFU_ORTHOLOGUE AFUA_4G00730)"/>
    <property type="match status" value="1"/>
</dbReference>
<dbReference type="VEuPathDB" id="FungiDB:ATEG_01014"/>